<sequence length="430" mass="48287">MDPNPLPSRFLQLKREIISMATGEHLISAWGDLLQEVAKRTDEIIQQGHDSIPQVNFSDLDALSSEQIDAIKRRGSVVIRGVVDSTEAAQWKSDLVEFINNNPHAPGSFPEGDKQFFHLYWTPSQVRARAHPNVLKANAWLNKLYHFKSGKGADGVDLSVPLVYADRFRIRHPGVQWDAFPPHVDGGTIERWEDRNLRRCFQDILAGNWRAHDPYELEHRLDARSSLYGRPDQASVFRTFQGWLALSETAPTQGTLKVFPDVVISNAYIMLRPFFRPVVPLDDPTILDPKNWELDTSTPDFPGIIPWNTGFIGPRPTPELHPHLRLDKTMTSVPKVYPGDMVFWHCDVVHSVEQEHTGANDSAVIYIPAMPQTPQNLAYVQRQAEAFLAGVNPPDFGQSMEGVTYVGLAVESDIKEPAGRLAMGLPIQVA</sequence>
<evidence type="ECO:0000313" key="1">
    <source>
        <dbReference type="EMBL" id="KIO14794.1"/>
    </source>
</evidence>
<dbReference type="STRING" id="870435.A0A0C3PZF2"/>
<name>A0A0C3PZF2_PISTI</name>
<dbReference type="SUPFAM" id="SSF51197">
    <property type="entry name" value="Clavaminate synthase-like"/>
    <property type="match status" value="1"/>
</dbReference>
<dbReference type="OrthoDB" id="8249012at2759"/>
<evidence type="ECO:0000313" key="2">
    <source>
        <dbReference type="Proteomes" id="UP000054217"/>
    </source>
</evidence>
<dbReference type="InterPro" id="IPR010856">
    <property type="entry name" value="Gig2-like"/>
</dbReference>
<dbReference type="Pfam" id="PF07350">
    <property type="entry name" value="Gig2-like"/>
    <property type="match status" value="1"/>
</dbReference>
<dbReference type="EMBL" id="KN831944">
    <property type="protein sequence ID" value="KIO14794.1"/>
    <property type="molecule type" value="Genomic_DNA"/>
</dbReference>
<reference evidence="2" key="2">
    <citation type="submission" date="2015-01" db="EMBL/GenBank/DDBJ databases">
        <title>Evolutionary Origins and Diversification of the Mycorrhizal Mutualists.</title>
        <authorList>
            <consortium name="DOE Joint Genome Institute"/>
            <consortium name="Mycorrhizal Genomics Consortium"/>
            <person name="Kohler A."/>
            <person name="Kuo A."/>
            <person name="Nagy L.G."/>
            <person name="Floudas D."/>
            <person name="Copeland A."/>
            <person name="Barry K.W."/>
            <person name="Cichocki N."/>
            <person name="Veneault-Fourrey C."/>
            <person name="LaButti K."/>
            <person name="Lindquist E.A."/>
            <person name="Lipzen A."/>
            <person name="Lundell T."/>
            <person name="Morin E."/>
            <person name="Murat C."/>
            <person name="Riley R."/>
            <person name="Ohm R."/>
            <person name="Sun H."/>
            <person name="Tunlid A."/>
            <person name="Henrissat B."/>
            <person name="Grigoriev I.V."/>
            <person name="Hibbett D.S."/>
            <person name="Martin F."/>
        </authorList>
    </citation>
    <scope>NUCLEOTIDE SEQUENCE [LARGE SCALE GENOMIC DNA]</scope>
    <source>
        <strain evidence="2">Marx 270</strain>
    </source>
</reference>
<evidence type="ECO:0008006" key="3">
    <source>
        <dbReference type="Google" id="ProtNLM"/>
    </source>
</evidence>
<proteinExistence type="predicted"/>
<dbReference type="PANTHER" id="PTHR30613:SF1">
    <property type="entry name" value="DUF1479 DOMAIN PROTEIN (AFU_ORTHOLOGUE AFUA_5G09280)"/>
    <property type="match status" value="1"/>
</dbReference>
<keyword evidence="2" id="KW-1185">Reference proteome</keyword>
<dbReference type="Proteomes" id="UP000054217">
    <property type="component" value="Unassembled WGS sequence"/>
</dbReference>
<accession>A0A0C3PZF2</accession>
<reference evidence="1 2" key="1">
    <citation type="submission" date="2014-04" db="EMBL/GenBank/DDBJ databases">
        <authorList>
            <consortium name="DOE Joint Genome Institute"/>
            <person name="Kuo A."/>
            <person name="Kohler A."/>
            <person name="Costa M.D."/>
            <person name="Nagy L.G."/>
            <person name="Floudas D."/>
            <person name="Copeland A."/>
            <person name="Barry K.W."/>
            <person name="Cichocki N."/>
            <person name="Veneault-Fourrey C."/>
            <person name="LaButti K."/>
            <person name="Lindquist E.A."/>
            <person name="Lipzen A."/>
            <person name="Lundell T."/>
            <person name="Morin E."/>
            <person name="Murat C."/>
            <person name="Sun H."/>
            <person name="Tunlid A."/>
            <person name="Henrissat B."/>
            <person name="Grigoriev I.V."/>
            <person name="Hibbett D.S."/>
            <person name="Martin F."/>
            <person name="Nordberg H.P."/>
            <person name="Cantor M.N."/>
            <person name="Hua S.X."/>
        </authorList>
    </citation>
    <scope>NUCLEOTIDE SEQUENCE [LARGE SCALE GENOMIC DNA]</scope>
    <source>
        <strain evidence="1 2">Marx 270</strain>
    </source>
</reference>
<dbReference type="InParanoid" id="A0A0C3PZF2"/>
<dbReference type="Gene3D" id="2.60.120.330">
    <property type="entry name" value="B-lactam Antibiotic, Isopenicillin N Synthase, Chain"/>
    <property type="match status" value="1"/>
</dbReference>
<dbReference type="AlphaFoldDB" id="A0A0C3PZF2"/>
<organism evidence="1 2">
    <name type="scientific">Pisolithus tinctorius Marx 270</name>
    <dbReference type="NCBI Taxonomy" id="870435"/>
    <lineage>
        <taxon>Eukaryota</taxon>
        <taxon>Fungi</taxon>
        <taxon>Dikarya</taxon>
        <taxon>Basidiomycota</taxon>
        <taxon>Agaricomycotina</taxon>
        <taxon>Agaricomycetes</taxon>
        <taxon>Agaricomycetidae</taxon>
        <taxon>Boletales</taxon>
        <taxon>Sclerodermatineae</taxon>
        <taxon>Pisolithaceae</taxon>
        <taxon>Pisolithus</taxon>
    </lineage>
</organism>
<dbReference type="InterPro" id="IPR027443">
    <property type="entry name" value="IPNS-like_sf"/>
</dbReference>
<protein>
    <recommendedName>
        <fullName evidence="3">DUF1479 domain protein</fullName>
    </recommendedName>
</protein>
<gene>
    <name evidence="1" type="ORF">M404DRAFT_118531</name>
</gene>
<dbReference type="HOGENOM" id="CLU_011148_0_0_1"/>
<dbReference type="PANTHER" id="PTHR30613">
    <property type="entry name" value="UNCHARACTERIZED PROTEIN YBIU-RELATED"/>
    <property type="match status" value="1"/>
</dbReference>